<keyword evidence="2" id="KW-1185">Reference proteome</keyword>
<dbReference type="RefSeq" id="XP_073559397.1">
    <property type="nucleotide sequence ID" value="XM_073701599.1"/>
</dbReference>
<name>A0ABY2H4Y9_9HYPO</name>
<reference evidence="1 2" key="1">
    <citation type="submission" date="2018-01" db="EMBL/GenBank/DDBJ databases">
        <title>Genome characterization of the sugarcane-associated fungus Trichoderma ghanense CCMA-1212 and their application in lignocelulose bioconversion.</title>
        <authorList>
            <person name="Steindorff A.S."/>
            <person name="Mendes T.D."/>
            <person name="Vilela E.S.D."/>
            <person name="Rodrigues D.S."/>
            <person name="Formighieri E.F."/>
            <person name="Melo I.S."/>
            <person name="Favaro L.C.L."/>
        </authorList>
    </citation>
    <scope>NUCLEOTIDE SEQUENCE [LARGE SCALE GENOMIC DNA]</scope>
    <source>
        <strain evidence="1 2">CCMA-1212</strain>
    </source>
</reference>
<gene>
    <name evidence="1" type="ORF">CCMA1212_004290</name>
</gene>
<evidence type="ECO:0000313" key="2">
    <source>
        <dbReference type="Proteomes" id="UP001642720"/>
    </source>
</evidence>
<comment type="caution">
    <text evidence="1">The sequence shown here is derived from an EMBL/GenBank/DDBJ whole genome shotgun (WGS) entry which is preliminary data.</text>
</comment>
<sequence>MDQPDIVKTTTKTLTRDEVMEEMQPILHRLKNDKWTAELSADVAAALTPQKLKVMPPRAKASLAEWIYEQEDQKYLQWLKNASDDLLSMTWNETQRITGAKIWSKRHPANLALDKLAKASGEFDPEQREIVQAGVREIKECLQCEKEREAQQLEQFTATVLKAIEKTEATIIGRLDAYHEEIR</sequence>
<dbReference type="EMBL" id="PPTA01000005">
    <property type="protein sequence ID" value="TFB03196.1"/>
    <property type="molecule type" value="Genomic_DNA"/>
</dbReference>
<protein>
    <submittedName>
        <fullName evidence="1">Uncharacterized protein</fullName>
    </submittedName>
</protein>
<proteinExistence type="predicted"/>
<accession>A0ABY2H4Y9</accession>
<evidence type="ECO:0000313" key="1">
    <source>
        <dbReference type="EMBL" id="TFB03196.1"/>
    </source>
</evidence>
<dbReference type="GeneID" id="300576049"/>
<organism evidence="1 2">
    <name type="scientific">Trichoderma ghanense</name>
    <dbReference type="NCBI Taxonomy" id="65468"/>
    <lineage>
        <taxon>Eukaryota</taxon>
        <taxon>Fungi</taxon>
        <taxon>Dikarya</taxon>
        <taxon>Ascomycota</taxon>
        <taxon>Pezizomycotina</taxon>
        <taxon>Sordariomycetes</taxon>
        <taxon>Hypocreomycetidae</taxon>
        <taxon>Hypocreales</taxon>
        <taxon>Hypocreaceae</taxon>
        <taxon>Trichoderma</taxon>
    </lineage>
</organism>
<dbReference type="Proteomes" id="UP001642720">
    <property type="component" value="Unassembled WGS sequence"/>
</dbReference>